<dbReference type="InterPro" id="IPR004841">
    <property type="entry name" value="AA-permease/SLC12A_dom"/>
</dbReference>
<dbReference type="PIRSF" id="PIRSF006060">
    <property type="entry name" value="AA_transporter"/>
    <property type="match status" value="1"/>
</dbReference>
<feature type="transmembrane region" description="Helical" evidence="5">
    <location>
        <begin position="232"/>
        <end position="251"/>
    </location>
</feature>
<feature type="transmembrane region" description="Helical" evidence="5">
    <location>
        <begin position="124"/>
        <end position="144"/>
    </location>
</feature>
<dbReference type="Proteomes" id="UP001646157">
    <property type="component" value="Unassembled WGS sequence"/>
</dbReference>
<keyword evidence="3 5" id="KW-1133">Transmembrane helix</keyword>
<name>A0ABS2NE33_9BACI</name>
<dbReference type="PANTHER" id="PTHR42770">
    <property type="entry name" value="AMINO ACID TRANSPORTER-RELATED"/>
    <property type="match status" value="1"/>
</dbReference>
<gene>
    <name evidence="7" type="ORF">JOC86_002615</name>
</gene>
<accession>A0ABS2NE33</accession>
<feature type="transmembrane region" description="Helical" evidence="5">
    <location>
        <begin position="151"/>
        <end position="171"/>
    </location>
</feature>
<feature type="transmembrane region" description="Helical" evidence="5">
    <location>
        <begin position="271"/>
        <end position="298"/>
    </location>
</feature>
<evidence type="ECO:0000313" key="8">
    <source>
        <dbReference type="Proteomes" id="UP001646157"/>
    </source>
</evidence>
<evidence type="ECO:0000256" key="4">
    <source>
        <dbReference type="ARBA" id="ARBA00023136"/>
    </source>
</evidence>
<feature type="transmembrane region" description="Helical" evidence="5">
    <location>
        <begin position="413"/>
        <end position="435"/>
    </location>
</feature>
<sequence>MSDKTNDSKLQRRLKLIHVIAIGIAYMSPFAVFDTFGIASQASGGYVPASYILVFTAILFTALSYGKLVKRFPVAGSVYTYTRSIMNPYLGVLVGWVTFIAYLALPMINALLANIYLSSGFPNIPGFVWIIGLISLTTILNIFGVKIAASINILLVIFQFLVCTIFIYLNIKSINSDGVHQYITFQTLFPADLEFSPLLAGAALLALSFIGFDAITTLSEETINPRKTIPKAILIVASIGGLFFFTVTYFMQSLFPDVSVFNDVAGASPEIAFIIGGNLFLSLFISGALVSVFASGLAAQLSASRLLFAMGRDKVLPKAFFGYIHPKQNTPIPNIILIGLLALSALFLDLESATSLINFGAFTAFSFVNLCVIAMFVKSQRARSVKNVLSHFIAPSLGLFFVVYLWINLDFFSISIGLIWTVLGVIYLAFSTNFFKIAPPEIKFEELDM</sequence>
<feature type="transmembrane region" description="Helical" evidence="5">
    <location>
        <begin position="198"/>
        <end position="220"/>
    </location>
</feature>
<feature type="transmembrane region" description="Helical" evidence="5">
    <location>
        <begin position="16"/>
        <end position="39"/>
    </location>
</feature>
<comment type="caution">
    <text evidence="7">The sequence shown here is derived from an EMBL/GenBank/DDBJ whole genome shotgun (WGS) entry which is preliminary data.</text>
</comment>
<feature type="transmembrane region" description="Helical" evidence="5">
    <location>
        <begin position="332"/>
        <end position="350"/>
    </location>
</feature>
<dbReference type="Gene3D" id="1.20.1740.10">
    <property type="entry name" value="Amino acid/polyamine transporter I"/>
    <property type="match status" value="1"/>
</dbReference>
<feature type="transmembrane region" description="Helical" evidence="5">
    <location>
        <begin position="388"/>
        <end position="407"/>
    </location>
</feature>
<dbReference type="EMBL" id="JAFBDZ010000002">
    <property type="protein sequence ID" value="MBM7586073.1"/>
    <property type="molecule type" value="Genomic_DNA"/>
</dbReference>
<evidence type="ECO:0000256" key="3">
    <source>
        <dbReference type="ARBA" id="ARBA00022989"/>
    </source>
</evidence>
<feature type="transmembrane region" description="Helical" evidence="5">
    <location>
        <begin position="89"/>
        <end position="112"/>
    </location>
</feature>
<evidence type="ECO:0000256" key="1">
    <source>
        <dbReference type="ARBA" id="ARBA00004141"/>
    </source>
</evidence>
<keyword evidence="4 5" id="KW-0472">Membrane</keyword>
<comment type="subcellular location">
    <subcellularLocation>
        <location evidence="1">Membrane</location>
        <topology evidence="1">Multi-pass membrane protein</topology>
    </subcellularLocation>
</comment>
<evidence type="ECO:0000313" key="7">
    <source>
        <dbReference type="EMBL" id="MBM7586073.1"/>
    </source>
</evidence>
<reference evidence="7 8" key="1">
    <citation type="submission" date="2021-01" db="EMBL/GenBank/DDBJ databases">
        <title>Genomic Encyclopedia of Type Strains, Phase IV (KMG-IV): sequencing the most valuable type-strain genomes for metagenomic binning, comparative biology and taxonomic classification.</title>
        <authorList>
            <person name="Goeker M."/>
        </authorList>
    </citation>
    <scope>NUCLEOTIDE SEQUENCE [LARGE SCALE GENOMIC DNA]</scope>
    <source>
        <strain evidence="7 8">DSM 24834</strain>
    </source>
</reference>
<feature type="transmembrane region" description="Helical" evidence="5">
    <location>
        <begin position="45"/>
        <end position="68"/>
    </location>
</feature>
<feature type="domain" description="Amino acid permease/ SLC12A" evidence="6">
    <location>
        <begin position="18"/>
        <end position="409"/>
    </location>
</feature>
<keyword evidence="2 5" id="KW-0812">Transmembrane</keyword>
<dbReference type="InterPro" id="IPR050367">
    <property type="entry name" value="APC_superfamily"/>
</dbReference>
<protein>
    <submittedName>
        <fullName evidence="7">Putrescine importer</fullName>
    </submittedName>
</protein>
<feature type="transmembrane region" description="Helical" evidence="5">
    <location>
        <begin position="356"/>
        <end position="376"/>
    </location>
</feature>
<organism evidence="7 8">
    <name type="scientific">Rossellomorea pakistanensis</name>
    <dbReference type="NCBI Taxonomy" id="992288"/>
    <lineage>
        <taxon>Bacteria</taxon>
        <taxon>Bacillati</taxon>
        <taxon>Bacillota</taxon>
        <taxon>Bacilli</taxon>
        <taxon>Bacillales</taxon>
        <taxon>Bacillaceae</taxon>
        <taxon>Rossellomorea</taxon>
    </lineage>
</organism>
<evidence type="ECO:0000259" key="6">
    <source>
        <dbReference type="Pfam" id="PF00324"/>
    </source>
</evidence>
<evidence type="ECO:0000256" key="5">
    <source>
        <dbReference type="SAM" id="Phobius"/>
    </source>
</evidence>
<dbReference type="Pfam" id="PF00324">
    <property type="entry name" value="AA_permease"/>
    <property type="match status" value="1"/>
</dbReference>
<evidence type="ECO:0000256" key="2">
    <source>
        <dbReference type="ARBA" id="ARBA00022692"/>
    </source>
</evidence>
<dbReference type="PANTHER" id="PTHR42770:SF8">
    <property type="entry name" value="PUTRESCINE IMPORTER PUUP"/>
    <property type="match status" value="1"/>
</dbReference>
<proteinExistence type="predicted"/>
<keyword evidence="8" id="KW-1185">Reference proteome</keyword>
<dbReference type="RefSeq" id="WP_239587545.1">
    <property type="nucleotide sequence ID" value="NZ_JAFBDZ010000002.1"/>
</dbReference>